<dbReference type="InterPro" id="IPR059157">
    <property type="entry name" value="WDR36-Utp21_N"/>
</dbReference>
<dbReference type="SUPFAM" id="SSF50974">
    <property type="entry name" value="Nitrous oxide reductase, N-terminal domain"/>
    <property type="match status" value="1"/>
</dbReference>
<dbReference type="InterPro" id="IPR001680">
    <property type="entry name" value="WD40_rpt"/>
</dbReference>
<dbReference type="PROSITE" id="PS50082">
    <property type="entry name" value="WD_REPEATS_2"/>
    <property type="match status" value="3"/>
</dbReference>
<reference evidence="5" key="2">
    <citation type="submission" date="2017-02" db="UniProtKB">
        <authorList>
            <consortium name="WormBaseParasite"/>
        </authorList>
    </citation>
    <scope>IDENTIFICATION</scope>
</reference>
<keyword evidence="4" id="KW-1185">Reference proteome</keyword>
<dbReference type="SUPFAM" id="SSF50978">
    <property type="entry name" value="WD40 repeat-like"/>
    <property type="match status" value="1"/>
</dbReference>
<evidence type="ECO:0000259" key="3">
    <source>
        <dbReference type="Pfam" id="PF25171"/>
    </source>
</evidence>
<dbReference type="InterPro" id="IPR007319">
    <property type="entry name" value="WDR36/Utp21_C"/>
</dbReference>
<organism evidence="4 5">
    <name type="scientific">Angiostrongylus cantonensis</name>
    <name type="common">Rat lungworm</name>
    <dbReference type="NCBI Taxonomy" id="6313"/>
    <lineage>
        <taxon>Eukaryota</taxon>
        <taxon>Metazoa</taxon>
        <taxon>Ecdysozoa</taxon>
        <taxon>Nematoda</taxon>
        <taxon>Chromadorea</taxon>
        <taxon>Rhabditida</taxon>
        <taxon>Rhabditina</taxon>
        <taxon>Rhabditomorpha</taxon>
        <taxon>Strongyloidea</taxon>
        <taxon>Metastrongylidae</taxon>
        <taxon>Angiostrongylus</taxon>
    </lineage>
</organism>
<dbReference type="Proteomes" id="UP000035642">
    <property type="component" value="Unassembled WGS sequence"/>
</dbReference>
<dbReference type="WBParaSite" id="ACAC_0001349201-mRNA-1">
    <property type="protein sequence ID" value="ACAC_0001349201-mRNA-1"/>
    <property type="gene ID" value="ACAC_0001349201"/>
</dbReference>
<dbReference type="Pfam" id="PF25171">
    <property type="entry name" value="Beta-prop_WDR36-Utp21_1st"/>
    <property type="match status" value="1"/>
</dbReference>
<dbReference type="InterPro" id="IPR036322">
    <property type="entry name" value="WD40_repeat_dom_sf"/>
</dbReference>
<keyword evidence="1" id="KW-0853">WD repeat</keyword>
<dbReference type="STRING" id="6313.A0A0K0DP03"/>
<evidence type="ECO:0000313" key="4">
    <source>
        <dbReference type="Proteomes" id="UP000035642"/>
    </source>
</evidence>
<sequence>MRRADSILFAPYRSMGVVCTDVKPVLRLNESKTRITSLLCPVDNVILHYKAEKLRLVGISDVLPHVVTALAADRSGVYAATGTAVAVMKTCRHVDRYIEVEAKTKFMEIIGDYLVIIDAEDGIRVFDISDGQKILNMEGSKSFQITAVVHPSTYLYKVVVGSSIGTLRLINFRTGRIIHEFAKGSFIFHFDKRINFMLYSGFDAAVTVLEQSPAVDVLAIGLSNGQIFLHNVRVDETICKFRHEKAISAVGFRNDGKPYMTSADVGGDIVVWDLEKRQLIGKVVNVHHAAVTKLYFMLGEPIMVSASADNSLRTWVLDGADGVPRQLVILEGHADEVTSVQFTSRQEVLSSGMDGSVRKYMVNVDTMRQKLGSAGTISRFDEVVDMAIGWSREASWDNVLCRHANTLVVTTWTTRRNAQGTHKLIHQRFLKDATLSDAVATAITLSPCGNFAFIGYSTGHVDQFNVQSGRYIKTFSKQCDVEENSNKIEKYKVNLPFLGKEELVQPQRAHGSKITTLTVNARGSELVTGCYGGRLKFWQLRSGELLATMCTRFSIEGSRSCTSNDLLAVSCRGSEAIIDILCRRVVRSITAVGNCVNALEFSSDGRWLLTADDSKYIKVWELSTSQLIDVMLFDKPCIGLSFNNSGEYLATIHKGERGIFIWVNKKMYASHVNIRALPVDYTPTWSSHVAEIGGFAVLSGIFLFSSMECIDESLVTYSGLAPSRWANLPVLSLIKERNKPDQPPRKPKQAPFFLAAAPTLEGFEFEVPEEDSDEQRRILQAKRSLLELESSFSALYSLLRTNCFRATSAEELFDVFSCLKKMSVSAIDFQLRTLSADLLPKFFKMLTEVLKTRRDFDLVQAYLAASIKIHRSSLWRSDEGDKEVDELLKTLEDLSLEEEFGWSNYDQIMVENAAVAQWIKNALI</sequence>
<feature type="repeat" description="WD" evidence="1">
    <location>
        <begin position="589"/>
        <end position="630"/>
    </location>
</feature>
<evidence type="ECO:0000313" key="5">
    <source>
        <dbReference type="WBParaSite" id="ACAC_0001349201-mRNA-1"/>
    </source>
</evidence>
<evidence type="ECO:0000256" key="1">
    <source>
        <dbReference type="PROSITE-ProRule" id="PRU00221"/>
    </source>
</evidence>
<dbReference type="InterPro" id="IPR011045">
    <property type="entry name" value="N2O_reductase_N"/>
</dbReference>
<dbReference type="SMART" id="SM00320">
    <property type="entry name" value="WD40"/>
    <property type="match status" value="8"/>
</dbReference>
<dbReference type="SUPFAM" id="SSF50969">
    <property type="entry name" value="YVTN repeat-like/Quinoprotein amine dehydrogenase"/>
    <property type="match status" value="1"/>
</dbReference>
<feature type="repeat" description="WD" evidence="1">
    <location>
        <begin position="507"/>
        <end position="548"/>
    </location>
</feature>
<feature type="domain" description="WDR36/Utp21 C-terminal" evidence="2">
    <location>
        <begin position="710"/>
        <end position="920"/>
    </location>
</feature>
<reference evidence="4" key="1">
    <citation type="submission" date="2012-09" db="EMBL/GenBank/DDBJ databases">
        <authorList>
            <person name="Martin A.A."/>
        </authorList>
    </citation>
    <scope>NUCLEOTIDE SEQUENCE</scope>
</reference>
<accession>A0A0K0DP03</accession>
<proteinExistence type="predicted"/>
<dbReference type="PANTHER" id="PTHR22840">
    <property type="entry name" value="WD REPEAT-CONTAINING PROTEIN 36"/>
    <property type="match status" value="1"/>
</dbReference>
<dbReference type="Pfam" id="PF04192">
    <property type="entry name" value="Utp21"/>
    <property type="match status" value="1"/>
</dbReference>
<dbReference type="GO" id="GO:0006364">
    <property type="term" value="P:rRNA processing"/>
    <property type="evidence" value="ECO:0007669"/>
    <property type="project" value="InterPro"/>
</dbReference>
<dbReference type="GO" id="GO:0034388">
    <property type="term" value="C:Pwp2p-containing subcomplex of 90S preribosome"/>
    <property type="evidence" value="ECO:0007669"/>
    <property type="project" value="TreeGrafter"/>
</dbReference>
<feature type="repeat" description="WD" evidence="1">
    <location>
        <begin position="284"/>
        <end position="315"/>
    </location>
</feature>
<name>A0A0K0DP03_ANGCA</name>
<dbReference type="InterPro" id="IPR015943">
    <property type="entry name" value="WD40/YVTN_repeat-like_dom_sf"/>
</dbReference>
<dbReference type="InterPro" id="IPR011044">
    <property type="entry name" value="Quino_amine_DH_bsu"/>
</dbReference>
<dbReference type="AlphaFoldDB" id="A0A0K0DP03"/>
<feature type="domain" description="WDR36/Utp21 N-terminal" evidence="3">
    <location>
        <begin position="39"/>
        <end position="318"/>
    </location>
</feature>
<dbReference type="Gene3D" id="2.130.10.10">
    <property type="entry name" value="YVTN repeat-like/Quinoprotein amine dehydrogenase"/>
    <property type="match status" value="2"/>
</dbReference>
<dbReference type="GO" id="GO:0032040">
    <property type="term" value="C:small-subunit processome"/>
    <property type="evidence" value="ECO:0007669"/>
    <property type="project" value="InterPro"/>
</dbReference>
<dbReference type="Pfam" id="PF25168">
    <property type="entry name" value="Beta-prop_WDR36-Utp21_2nd"/>
    <property type="match status" value="1"/>
</dbReference>
<dbReference type="PANTHER" id="PTHR22840:SF12">
    <property type="entry name" value="WD REPEAT-CONTAINING PROTEIN 36"/>
    <property type="match status" value="1"/>
</dbReference>
<evidence type="ECO:0000259" key="2">
    <source>
        <dbReference type="Pfam" id="PF04192"/>
    </source>
</evidence>
<protein>
    <submittedName>
        <fullName evidence="5">Utp21 domain-containing protein</fullName>
    </submittedName>
</protein>